<protein>
    <submittedName>
        <fullName evidence="1">Phenylacetate-CoA ligase</fullName>
        <ecNumber evidence="1">6.2.1.30</ecNumber>
    </submittedName>
</protein>
<dbReference type="SUPFAM" id="SSF56801">
    <property type="entry name" value="Acetyl-CoA synthetase-like"/>
    <property type="match status" value="1"/>
</dbReference>
<dbReference type="EC" id="6.2.1.30" evidence="1"/>
<dbReference type="RefSeq" id="WP_179443884.1">
    <property type="nucleotide sequence ID" value="NZ_JACBZS010000001.1"/>
</dbReference>
<dbReference type="Gene3D" id="3.40.50.12780">
    <property type="entry name" value="N-terminal domain of ligase-like"/>
    <property type="match status" value="1"/>
</dbReference>
<dbReference type="GO" id="GO:0047475">
    <property type="term" value="F:phenylacetate-CoA ligase activity"/>
    <property type="evidence" value="ECO:0007669"/>
    <property type="project" value="UniProtKB-EC"/>
</dbReference>
<dbReference type="Proteomes" id="UP000527616">
    <property type="component" value="Unassembled WGS sequence"/>
</dbReference>
<name>A0A7Z0D6N3_9ACTN</name>
<dbReference type="InterPro" id="IPR042099">
    <property type="entry name" value="ANL_N_sf"/>
</dbReference>
<organism evidence="1 2">
    <name type="scientific">Naumannella cuiyingiana</name>
    <dbReference type="NCBI Taxonomy" id="1347891"/>
    <lineage>
        <taxon>Bacteria</taxon>
        <taxon>Bacillati</taxon>
        <taxon>Actinomycetota</taxon>
        <taxon>Actinomycetes</taxon>
        <taxon>Propionibacteriales</taxon>
        <taxon>Propionibacteriaceae</taxon>
        <taxon>Naumannella</taxon>
    </lineage>
</organism>
<evidence type="ECO:0000313" key="2">
    <source>
        <dbReference type="Proteomes" id="UP000527616"/>
    </source>
</evidence>
<evidence type="ECO:0000313" key="1">
    <source>
        <dbReference type="EMBL" id="NYI69863.1"/>
    </source>
</evidence>
<dbReference type="PANTHER" id="PTHR43845:SF1">
    <property type="entry name" value="BLR5969 PROTEIN"/>
    <property type="match status" value="1"/>
</dbReference>
<reference evidence="1 2" key="1">
    <citation type="submission" date="2020-07" db="EMBL/GenBank/DDBJ databases">
        <title>Sequencing the genomes of 1000 actinobacteria strains.</title>
        <authorList>
            <person name="Klenk H.-P."/>
        </authorList>
    </citation>
    <scope>NUCLEOTIDE SEQUENCE [LARGE SCALE GENOMIC DNA]</scope>
    <source>
        <strain evidence="1 2">DSM 103164</strain>
    </source>
</reference>
<dbReference type="PANTHER" id="PTHR43845">
    <property type="entry name" value="BLR5969 PROTEIN"/>
    <property type="match status" value="1"/>
</dbReference>
<keyword evidence="2" id="KW-1185">Reference proteome</keyword>
<dbReference type="EMBL" id="JACBZS010000001">
    <property type="protein sequence ID" value="NYI69863.1"/>
    <property type="molecule type" value="Genomic_DNA"/>
</dbReference>
<sequence>MTEPRTERGRRLALRALLGAQDLAMKQLVRNQGVHTALFARGLAPVRAELGRYRAWLAYDNAARRVPAYREFLAEQGIAPGAVDGEPPTLAGVPEMDKASYIKRWSVQERCLDGRLPTRGVVVDESSGSTGTPTSWVRGPAERNAVRTLLQIGFRGTTAAAEKPIFILNAFSLGAWATGMNISASLTDVAIIKSIGPDRDKIISTIREFGTGYTYLLLSYPPFLKELADDDRIDLSAHDVMAGFGGEGMSESMRDHLLGTFGAVVGSYGASDLEINLGIESDFTIALRRALLADPELAAAISRSEEYGVMPMIFQYNPYDYLLETNQAGELLVTITRPENISPRIRYNIHDRGHVTTIRELAPVLRRLGHAALLDGLRTDLPVLFLYGRSDLSVDFNGAVVTPDEVRDVLNSHDDLIDAVHNHRLISYEDANADRRLQIALQLEEGRRADEQTTAAWARDVFAALLERNGDLRQACRTAAPRIWPTLAAYEFRTGPFAADGRKLKNEYVWQLPADAVAAAGLVPGVAVTEV</sequence>
<gene>
    <name evidence="1" type="ORF">GGQ54_000423</name>
</gene>
<comment type="caution">
    <text evidence="1">The sequence shown here is derived from an EMBL/GenBank/DDBJ whole genome shotgun (WGS) entry which is preliminary data.</text>
</comment>
<proteinExistence type="predicted"/>
<accession>A0A7Z0D6N3</accession>
<keyword evidence="1" id="KW-0436">Ligase</keyword>
<dbReference type="AlphaFoldDB" id="A0A7Z0D6N3"/>